<keyword evidence="3" id="KW-1208">Phospholipid metabolism</keyword>
<organism evidence="7">
    <name type="scientific">hydrothermal vent metagenome</name>
    <dbReference type="NCBI Taxonomy" id="652676"/>
    <lineage>
        <taxon>unclassified sequences</taxon>
        <taxon>metagenomes</taxon>
        <taxon>ecological metagenomes</taxon>
    </lineage>
</organism>
<dbReference type="PANTHER" id="PTHR10434">
    <property type="entry name" value="1-ACYL-SN-GLYCEROL-3-PHOSPHATE ACYLTRANSFERASE"/>
    <property type="match status" value="1"/>
</dbReference>
<evidence type="ECO:0000256" key="5">
    <source>
        <dbReference type="SAM" id="Phobius"/>
    </source>
</evidence>
<keyword evidence="5" id="KW-1133">Transmembrane helix</keyword>
<dbReference type="GO" id="GO:0006654">
    <property type="term" value="P:phosphatidic acid biosynthetic process"/>
    <property type="evidence" value="ECO:0007669"/>
    <property type="project" value="TreeGrafter"/>
</dbReference>
<keyword evidence="2" id="KW-0443">Lipid metabolism</keyword>
<keyword evidence="5" id="KW-0472">Membrane</keyword>
<keyword evidence="2" id="KW-0444">Lipid biosynthesis</keyword>
<evidence type="ECO:0000256" key="2">
    <source>
        <dbReference type="ARBA" id="ARBA00023209"/>
    </source>
</evidence>
<keyword evidence="1 7" id="KW-0808">Transferase</keyword>
<dbReference type="GO" id="GO:0003841">
    <property type="term" value="F:1-acylglycerol-3-phosphate O-acyltransferase activity"/>
    <property type="evidence" value="ECO:0007669"/>
    <property type="project" value="UniProtKB-EC"/>
</dbReference>
<keyword evidence="5" id="KW-0812">Transmembrane</keyword>
<dbReference type="Pfam" id="PF01553">
    <property type="entry name" value="Acyltransferase"/>
    <property type="match status" value="1"/>
</dbReference>
<dbReference type="AlphaFoldDB" id="A0A1W1CR18"/>
<sequence length="236" mass="27192">MKIFAKIRFYWGAFVISFNTAVLMIPTLMLFGKYKSSIVHHINSLTLWMMGGIALKKGKLDKSADMYVMNHQGIVDIIGLEAVQNNHMRWAAKKELFDTLWFGNLLTYGEMISVDRSSKSSLRKFIKDVEESRDIYNRPVAVFPEGTRTSKQKLLPFKKGTKIIAEKLGLKVQPIVITGSKKLLNEHDKTAHSAIVHYHFLPTIDVSKAEEDWYEVLRDTMQKVIDDEFNHNNRSR</sequence>
<proteinExistence type="predicted"/>
<evidence type="ECO:0000256" key="4">
    <source>
        <dbReference type="ARBA" id="ARBA00023315"/>
    </source>
</evidence>
<dbReference type="SUPFAM" id="SSF69593">
    <property type="entry name" value="Glycerol-3-phosphate (1)-acyltransferase"/>
    <property type="match status" value="1"/>
</dbReference>
<accession>A0A1W1CR18</accession>
<name>A0A1W1CR18_9ZZZZ</name>
<dbReference type="CDD" id="cd07989">
    <property type="entry name" value="LPLAT_AGPAT-like"/>
    <property type="match status" value="1"/>
</dbReference>
<protein>
    <submittedName>
        <fullName evidence="7">1-acyl-sn-glycerol-3-phosphate acyltransferase</fullName>
        <ecNumber evidence="7">2.3.1.51</ecNumber>
    </submittedName>
</protein>
<dbReference type="SMART" id="SM00563">
    <property type="entry name" value="PlsC"/>
    <property type="match status" value="1"/>
</dbReference>
<dbReference type="EMBL" id="FPHI01000040">
    <property type="protein sequence ID" value="SFV68256.1"/>
    <property type="molecule type" value="Genomic_DNA"/>
</dbReference>
<evidence type="ECO:0000259" key="6">
    <source>
        <dbReference type="SMART" id="SM00563"/>
    </source>
</evidence>
<keyword evidence="4 7" id="KW-0012">Acyltransferase</keyword>
<dbReference type="PANTHER" id="PTHR10434:SF59">
    <property type="entry name" value="1-ACYL-SN-GLYCEROL-3-PHOSPHATE ACYLTRANSFERASE"/>
    <property type="match status" value="1"/>
</dbReference>
<reference evidence="7" key="1">
    <citation type="submission" date="2016-10" db="EMBL/GenBank/DDBJ databases">
        <authorList>
            <person name="de Groot N.N."/>
        </authorList>
    </citation>
    <scope>NUCLEOTIDE SEQUENCE</scope>
</reference>
<evidence type="ECO:0000256" key="3">
    <source>
        <dbReference type="ARBA" id="ARBA00023264"/>
    </source>
</evidence>
<dbReference type="InterPro" id="IPR002123">
    <property type="entry name" value="Plipid/glycerol_acylTrfase"/>
</dbReference>
<feature type="domain" description="Phospholipid/glycerol acyltransferase" evidence="6">
    <location>
        <begin position="65"/>
        <end position="180"/>
    </location>
</feature>
<keyword evidence="2" id="KW-0594">Phospholipid biosynthesis</keyword>
<evidence type="ECO:0000256" key="1">
    <source>
        <dbReference type="ARBA" id="ARBA00022679"/>
    </source>
</evidence>
<dbReference type="EC" id="2.3.1.51" evidence="7"/>
<feature type="transmembrane region" description="Helical" evidence="5">
    <location>
        <begin position="9"/>
        <end position="32"/>
    </location>
</feature>
<evidence type="ECO:0000313" key="7">
    <source>
        <dbReference type="EMBL" id="SFV68256.1"/>
    </source>
</evidence>
<gene>
    <name evidence="7" type="ORF">MNB_SV-3-1281</name>
</gene>